<organism evidence="7">
    <name type="scientific">Tetraodon nigroviridis</name>
    <name type="common">Spotted green pufferfish</name>
    <name type="synonym">Chelonodon nigroviridis</name>
    <dbReference type="NCBI Taxonomy" id="99883"/>
    <lineage>
        <taxon>Eukaryota</taxon>
        <taxon>Metazoa</taxon>
        <taxon>Chordata</taxon>
        <taxon>Craniata</taxon>
        <taxon>Vertebrata</taxon>
        <taxon>Euteleostomi</taxon>
        <taxon>Actinopterygii</taxon>
        <taxon>Neopterygii</taxon>
        <taxon>Teleostei</taxon>
        <taxon>Neoteleostei</taxon>
        <taxon>Acanthomorphata</taxon>
        <taxon>Eupercaria</taxon>
        <taxon>Tetraodontiformes</taxon>
        <taxon>Tetradontoidea</taxon>
        <taxon>Tetraodontidae</taxon>
        <taxon>Tetraodon</taxon>
    </lineage>
</organism>
<name>Q4TC96_TETNG</name>
<feature type="non-terminal residue" evidence="7">
    <location>
        <position position="1"/>
    </location>
</feature>
<dbReference type="Gene3D" id="2.10.110.10">
    <property type="entry name" value="Cysteine Rich Protein"/>
    <property type="match status" value="1"/>
</dbReference>
<dbReference type="GO" id="GO:0001666">
    <property type="term" value="P:response to hypoxia"/>
    <property type="evidence" value="ECO:0007669"/>
    <property type="project" value="TreeGrafter"/>
</dbReference>
<dbReference type="GO" id="GO:0005634">
    <property type="term" value="C:nucleus"/>
    <property type="evidence" value="ECO:0007669"/>
    <property type="project" value="TreeGrafter"/>
</dbReference>
<proteinExistence type="predicted"/>
<dbReference type="KEGG" id="tng:GSTEN00003409G001"/>
<dbReference type="GO" id="GO:0035331">
    <property type="term" value="P:negative regulation of hippo signaling"/>
    <property type="evidence" value="ECO:0007669"/>
    <property type="project" value="TreeGrafter"/>
</dbReference>
<comment type="caution">
    <text evidence="7">The sequence shown here is derived from an EMBL/GenBank/DDBJ whole genome shotgun (WGS) entry which is preliminary data.</text>
</comment>
<reference evidence="7" key="2">
    <citation type="submission" date="2004-02" db="EMBL/GenBank/DDBJ databases">
        <authorList>
            <consortium name="Genoscope"/>
            <consortium name="Whitehead Institute Centre for Genome Research"/>
        </authorList>
    </citation>
    <scope>NUCLEOTIDE SEQUENCE</scope>
</reference>
<evidence type="ECO:0000256" key="5">
    <source>
        <dbReference type="ARBA" id="ARBA00023038"/>
    </source>
</evidence>
<dbReference type="EMBL" id="CAAE01007039">
    <property type="protein sequence ID" value="CAF89486.1"/>
    <property type="molecule type" value="Genomic_DNA"/>
</dbReference>
<evidence type="ECO:0000256" key="2">
    <source>
        <dbReference type="ARBA" id="ARBA00022491"/>
    </source>
</evidence>
<evidence type="ECO:0000256" key="4">
    <source>
        <dbReference type="ARBA" id="ARBA00022833"/>
    </source>
</evidence>
<gene>
    <name evidence="7" type="ORF">GSTENG00003409001</name>
</gene>
<evidence type="ECO:0000313" key="7">
    <source>
        <dbReference type="EMBL" id="CAF89486.1"/>
    </source>
</evidence>
<dbReference type="GO" id="GO:0005912">
    <property type="term" value="C:adherens junction"/>
    <property type="evidence" value="ECO:0007669"/>
    <property type="project" value="TreeGrafter"/>
</dbReference>
<dbReference type="Pfam" id="PF00412">
    <property type="entry name" value="LIM"/>
    <property type="match status" value="1"/>
</dbReference>
<protein>
    <recommendedName>
        <fullName evidence="1">LIM domain-containing protein 1</fullName>
    </recommendedName>
</protein>
<dbReference type="GO" id="GO:0046872">
    <property type="term" value="F:metal ion binding"/>
    <property type="evidence" value="ECO:0007669"/>
    <property type="project" value="UniProtKB-KW"/>
</dbReference>
<keyword evidence="4" id="KW-0862">Zinc</keyword>
<evidence type="ECO:0000259" key="6">
    <source>
        <dbReference type="Pfam" id="PF00412"/>
    </source>
</evidence>
<dbReference type="InterPro" id="IPR001781">
    <property type="entry name" value="Znf_LIM"/>
</dbReference>
<dbReference type="GO" id="GO:0003714">
    <property type="term" value="F:transcription corepressor activity"/>
    <property type="evidence" value="ECO:0007669"/>
    <property type="project" value="TreeGrafter"/>
</dbReference>
<feature type="non-terminal residue" evidence="7">
    <location>
        <position position="26"/>
    </location>
</feature>
<accession>Q4TC96</accession>
<keyword evidence="5" id="KW-0440">LIM domain</keyword>
<dbReference type="InterPro" id="IPR047172">
    <property type="entry name" value="Ajuba-like"/>
</dbReference>
<feature type="domain" description="LIM zinc-binding" evidence="6">
    <location>
        <begin position="3"/>
        <end position="25"/>
    </location>
</feature>
<dbReference type="GO" id="GO:0005667">
    <property type="term" value="C:transcription regulator complex"/>
    <property type="evidence" value="ECO:0007669"/>
    <property type="project" value="TreeGrafter"/>
</dbReference>
<evidence type="ECO:0000256" key="3">
    <source>
        <dbReference type="ARBA" id="ARBA00022723"/>
    </source>
</evidence>
<dbReference type="PANTHER" id="PTHR24219">
    <property type="entry name" value="LIM DOMAIN-CONTAINING PROTEIN JUB"/>
    <property type="match status" value="1"/>
</dbReference>
<sequence length="26" mass="2752">GANQACQAMGNLYHDSCFTCSACSRI</sequence>
<dbReference type="GO" id="GO:0000932">
    <property type="term" value="C:P-body"/>
    <property type="evidence" value="ECO:0007669"/>
    <property type="project" value="TreeGrafter"/>
</dbReference>
<reference evidence="7" key="1">
    <citation type="journal article" date="2004" name="Nature">
        <title>Genome duplication in the teleost fish Tetraodon nigroviridis reveals the early vertebrate proto-karyotype.</title>
        <authorList>
            <person name="Jaillon O."/>
            <person name="Aury J.-M."/>
            <person name="Brunet F."/>
            <person name="Petit J.-L."/>
            <person name="Stange-Thomann N."/>
            <person name="Mauceli E."/>
            <person name="Bouneau L."/>
            <person name="Fischer C."/>
            <person name="Ozouf-Costaz C."/>
            <person name="Bernot A."/>
            <person name="Nicaud S."/>
            <person name="Jaffe D."/>
            <person name="Fisher S."/>
            <person name="Lutfalla G."/>
            <person name="Dossat C."/>
            <person name="Segurens B."/>
            <person name="Dasilva C."/>
            <person name="Salanoubat M."/>
            <person name="Levy M."/>
            <person name="Boudet N."/>
            <person name="Castellano S."/>
            <person name="Anthouard V."/>
            <person name="Jubin C."/>
            <person name="Castelli V."/>
            <person name="Katinka M."/>
            <person name="Vacherie B."/>
            <person name="Biemont C."/>
            <person name="Skalli Z."/>
            <person name="Cattolico L."/>
            <person name="Poulain J."/>
            <person name="De Berardinis V."/>
            <person name="Cruaud C."/>
            <person name="Duprat S."/>
            <person name="Brottier P."/>
            <person name="Coutanceau J.-P."/>
            <person name="Gouzy J."/>
            <person name="Parra G."/>
            <person name="Lardier G."/>
            <person name="Chapple C."/>
            <person name="McKernan K.J."/>
            <person name="McEwan P."/>
            <person name="Bosak S."/>
            <person name="Kellis M."/>
            <person name="Volff J.-N."/>
            <person name="Guigo R."/>
            <person name="Zody M.C."/>
            <person name="Mesirov J."/>
            <person name="Lindblad-Toh K."/>
            <person name="Birren B."/>
            <person name="Nusbaum C."/>
            <person name="Kahn D."/>
            <person name="Robinson-Rechavi M."/>
            <person name="Laudet V."/>
            <person name="Schachter V."/>
            <person name="Quetier F."/>
            <person name="Saurin W."/>
            <person name="Scarpelli C."/>
            <person name="Wincker P."/>
            <person name="Lander E.S."/>
            <person name="Weissenbach J."/>
            <person name="Roest Crollius H."/>
        </authorList>
    </citation>
    <scope>NUCLEOTIDE SEQUENCE [LARGE SCALE GENOMIC DNA]</scope>
</reference>
<keyword evidence="2" id="KW-0678">Repressor</keyword>
<dbReference type="PANTHER" id="PTHR24219:SF3">
    <property type="entry name" value="LIM DOMAIN-CONTAINING PROTEIN 1"/>
    <property type="match status" value="1"/>
</dbReference>
<dbReference type="GO" id="GO:0007010">
    <property type="term" value="P:cytoskeleton organization"/>
    <property type="evidence" value="ECO:0007669"/>
    <property type="project" value="TreeGrafter"/>
</dbReference>
<keyword evidence="3" id="KW-0479">Metal-binding</keyword>
<evidence type="ECO:0000256" key="1">
    <source>
        <dbReference type="ARBA" id="ARBA00015501"/>
    </source>
</evidence>
<dbReference type="AlphaFoldDB" id="Q4TC96"/>